<dbReference type="InterPro" id="IPR052915">
    <property type="entry name" value="RtcB-like"/>
</dbReference>
<evidence type="ECO:0000256" key="3">
    <source>
        <dbReference type="ARBA" id="ARBA00022598"/>
    </source>
</evidence>
<evidence type="ECO:0000256" key="1">
    <source>
        <dbReference type="ARBA" id="ARBA00001936"/>
    </source>
</evidence>
<accession>A0A0F9LX68</accession>
<reference evidence="9" key="1">
    <citation type="journal article" date="2015" name="Nature">
        <title>Complex archaea that bridge the gap between prokaryotes and eukaryotes.</title>
        <authorList>
            <person name="Spang A."/>
            <person name="Saw J.H."/>
            <person name="Jorgensen S.L."/>
            <person name="Zaremba-Niedzwiedzka K."/>
            <person name="Martijn J."/>
            <person name="Lind A.E."/>
            <person name="van Eijk R."/>
            <person name="Schleper C."/>
            <person name="Guy L."/>
            <person name="Ettema T.J."/>
        </authorList>
    </citation>
    <scope>NUCLEOTIDE SEQUENCE</scope>
</reference>
<evidence type="ECO:0000256" key="2">
    <source>
        <dbReference type="ARBA" id="ARBA00012726"/>
    </source>
</evidence>
<comment type="caution">
    <text evidence="9">The sequence shown here is derived from an EMBL/GenBank/DDBJ whole genome shotgun (WGS) entry which is preliminary data.</text>
</comment>
<proteinExistence type="predicted"/>
<dbReference type="GO" id="GO:0006396">
    <property type="term" value="P:RNA processing"/>
    <property type="evidence" value="ECO:0007669"/>
    <property type="project" value="InterPro"/>
</dbReference>
<gene>
    <name evidence="9" type="ORF">LCGC14_1455730</name>
</gene>
<dbReference type="Pfam" id="PF01139">
    <property type="entry name" value="RtcB"/>
    <property type="match status" value="1"/>
</dbReference>
<evidence type="ECO:0000256" key="4">
    <source>
        <dbReference type="ARBA" id="ARBA00022723"/>
    </source>
</evidence>
<comment type="catalytic activity">
    <reaction evidence="8">
        <text>a 3'-end 3'-phospho-ribonucleotide-RNA + a 5'-end dephospho-ribonucleoside-RNA + GTP = a ribonucleotidyl-ribonucleotide-RNA + GMP + diphosphate</text>
        <dbReference type="Rhea" id="RHEA:68076"/>
        <dbReference type="Rhea" id="RHEA-COMP:10463"/>
        <dbReference type="Rhea" id="RHEA-COMP:13936"/>
        <dbReference type="Rhea" id="RHEA-COMP:17355"/>
        <dbReference type="ChEBI" id="CHEBI:33019"/>
        <dbReference type="ChEBI" id="CHEBI:37565"/>
        <dbReference type="ChEBI" id="CHEBI:58115"/>
        <dbReference type="ChEBI" id="CHEBI:83062"/>
        <dbReference type="ChEBI" id="CHEBI:138284"/>
        <dbReference type="ChEBI" id="CHEBI:173118"/>
        <dbReference type="EC" id="6.5.1.8"/>
    </reaction>
</comment>
<name>A0A0F9LX68_9ZZZZ</name>
<dbReference type="GO" id="GO:0170057">
    <property type="term" value="F:RNA ligase (GTP) activity"/>
    <property type="evidence" value="ECO:0007669"/>
    <property type="project" value="UniProtKB-EC"/>
</dbReference>
<dbReference type="GO" id="GO:0005525">
    <property type="term" value="F:GTP binding"/>
    <property type="evidence" value="ECO:0007669"/>
    <property type="project" value="UniProtKB-KW"/>
</dbReference>
<dbReference type="EC" id="6.5.1.8" evidence="2"/>
<keyword evidence="7" id="KW-0464">Manganese</keyword>
<evidence type="ECO:0000256" key="7">
    <source>
        <dbReference type="ARBA" id="ARBA00023211"/>
    </source>
</evidence>
<dbReference type="GO" id="GO:0042245">
    <property type="term" value="P:RNA repair"/>
    <property type="evidence" value="ECO:0007669"/>
    <property type="project" value="TreeGrafter"/>
</dbReference>
<keyword evidence="3" id="KW-0436">Ligase</keyword>
<sequence length="366" mass="41556">MLSLKLGRSDLLDRSPKSIDTTIRQEIPFGFEVRDKAIYNMEKKFPWAAVRETNRQFCLKFNDRFGLKMVPTPYNYSWFLKKCDQVHAKIDRTEKSLGTLGGGNHFIEIGRDTAENVWLTIHTGSRKFGLDICNYWQNVPAERMHEEKFVKFHEGLAEIKSTLKGVEIGRAIKRLKADLGLNNKVAKALDYIEGEDMQGYLTDMIFAQAYAAENRRLIAAQILDSFNTPFSSHVKVVSYIETVHNYIDFNDFVIRKGAISAHAGELMVIPFNMEDGILLCEGKGNEEWNQSAPHGAGRVASRAQAKRDFSSEVAKKRMEEKGIFTSAVPTDEVKEAYKDPKIIEEAIEPTATILDRIKPVINLKSK</sequence>
<dbReference type="AlphaFoldDB" id="A0A0F9LX68"/>
<organism evidence="9">
    <name type="scientific">marine sediment metagenome</name>
    <dbReference type="NCBI Taxonomy" id="412755"/>
    <lineage>
        <taxon>unclassified sequences</taxon>
        <taxon>metagenomes</taxon>
        <taxon>ecological metagenomes</taxon>
    </lineage>
</organism>
<evidence type="ECO:0000256" key="8">
    <source>
        <dbReference type="ARBA" id="ARBA00047746"/>
    </source>
</evidence>
<dbReference type="InterPro" id="IPR036025">
    <property type="entry name" value="RtcB-like_sf"/>
</dbReference>
<evidence type="ECO:0000256" key="6">
    <source>
        <dbReference type="ARBA" id="ARBA00023134"/>
    </source>
</evidence>
<dbReference type="Gene3D" id="3.90.1860.10">
    <property type="entry name" value="tRNA-splicing ligase RtcB"/>
    <property type="match status" value="1"/>
</dbReference>
<keyword evidence="6" id="KW-0342">GTP-binding</keyword>
<comment type="cofactor">
    <cofactor evidence="1">
        <name>Mn(2+)</name>
        <dbReference type="ChEBI" id="CHEBI:29035"/>
    </cofactor>
</comment>
<keyword evidence="4" id="KW-0479">Metal-binding</keyword>
<evidence type="ECO:0000256" key="5">
    <source>
        <dbReference type="ARBA" id="ARBA00022741"/>
    </source>
</evidence>
<dbReference type="GO" id="GO:0003909">
    <property type="term" value="F:DNA ligase activity"/>
    <property type="evidence" value="ECO:0007669"/>
    <property type="project" value="TreeGrafter"/>
</dbReference>
<protein>
    <recommendedName>
        <fullName evidence="2">3'-phosphate/5'-hydroxy nucleic acid ligase</fullName>
        <ecNumber evidence="2">6.5.1.8</ecNumber>
    </recommendedName>
</protein>
<keyword evidence="5" id="KW-0547">Nucleotide-binding</keyword>
<dbReference type="EMBL" id="LAZR01010075">
    <property type="protein sequence ID" value="KKM68950.1"/>
    <property type="molecule type" value="Genomic_DNA"/>
</dbReference>
<dbReference type="GO" id="GO:0030145">
    <property type="term" value="F:manganese ion binding"/>
    <property type="evidence" value="ECO:0007669"/>
    <property type="project" value="TreeGrafter"/>
</dbReference>
<evidence type="ECO:0000313" key="9">
    <source>
        <dbReference type="EMBL" id="KKM68950.1"/>
    </source>
</evidence>
<dbReference type="PANTHER" id="PTHR43749:SF2">
    <property type="entry name" value="RNA-SPLICING LIGASE RTCB"/>
    <property type="match status" value="1"/>
</dbReference>
<dbReference type="SUPFAM" id="SSF103365">
    <property type="entry name" value="Hypothetical protein PH1602"/>
    <property type="match status" value="1"/>
</dbReference>
<dbReference type="InterPro" id="IPR001233">
    <property type="entry name" value="RtcB"/>
</dbReference>
<dbReference type="PANTHER" id="PTHR43749">
    <property type="entry name" value="RNA-SPLICING LIGASE RTCB"/>
    <property type="match status" value="1"/>
</dbReference>
<dbReference type="GO" id="GO:0006281">
    <property type="term" value="P:DNA repair"/>
    <property type="evidence" value="ECO:0007669"/>
    <property type="project" value="TreeGrafter"/>
</dbReference>